<evidence type="ECO:0008006" key="3">
    <source>
        <dbReference type="Google" id="ProtNLM"/>
    </source>
</evidence>
<organism evidence="1 2">
    <name type="scientific">Kribbella yunnanensis</name>
    <dbReference type="NCBI Taxonomy" id="190194"/>
    <lineage>
        <taxon>Bacteria</taxon>
        <taxon>Bacillati</taxon>
        <taxon>Actinomycetota</taxon>
        <taxon>Actinomycetes</taxon>
        <taxon>Propionibacteriales</taxon>
        <taxon>Kribbellaceae</taxon>
        <taxon>Kribbella</taxon>
    </lineage>
</organism>
<keyword evidence="2" id="KW-1185">Reference proteome</keyword>
<reference evidence="1 2" key="1">
    <citation type="journal article" date="2019" name="Int. J. Syst. Evol. Microbiol.">
        <title>The Global Catalogue of Microorganisms (GCM) 10K type strain sequencing project: providing services to taxonomists for standard genome sequencing and annotation.</title>
        <authorList>
            <consortium name="The Broad Institute Genomics Platform"/>
            <consortium name="The Broad Institute Genome Sequencing Center for Infectious Disease"/>
            <person name="Wu L."/>
            <person name="Ma J."/>
        </authorList>
    </citation>
    <scope>NUCLEOTIDE SEQUENCE [LARGE SCALE GENOMIC DNA]</scope>
    <source>
        <strain evidence="1 2">JCM 14307</strain>
    </source>
</reference>
<evidence type="ECO:0000313" key="1">
    <source>
        <dbReference type="EMBL" id="GAA1719090.1"/>
    </source>
</evidence>
<comment type="caution">
    <text evidence="1">The sequence shown here is derived from an EMBL/GenBank/DDBJ whole genome shotgun (WGS) entry which is preliminary data.</text>
</comment>
<name>A0ABN2J711_9ACTN</name>
<dbReference type="Proteomes" id="UP001500280">
    <property type="component" value="Unassembled WGS sequence"/>
</dbReference>
<accession>A0ABN2J711</accession>
<sequence length="155" mass="17249">MFVRRYFDRSELGYHSSAELPNSWRMVVLGSWQTRFADPAKNRMIRFDTEYNSRISTATALRQKVAALRGTRGLRVVGTSTVTTRSTKGQGLLTISTLVYTYRSGDTIRWVATRYVGQFGSKMAQIEIAVAGATSDSKLLGTVINRATESLQRAG</sequence>
<proteinExistence type="predicted"/>
<dbReference type="EMBL" id="BAAANF010000031">
    <property type="protein sequence ID" value="GAA1719090.1"/>
    <property type="molecule type" value="Genomic_DNA"/>
</dbReference>
<evidence type="ECO:0000313" key="2">
    <source>
        <dbReference type="Proteomes" id="UP001500280"/>
    </source>
</evidence>
<protein>
    <recommendedName>
        <fullName evidence="3">SRPBCC family protein</fullName>
    </recommendedName>
</protein>
<gene>
    <name evidence="1" type="ORF">GCM10009745_80020</name>
</gene>